<dbReference type="InterPro" id="IPR046849">
    <property type="entry name" value="E2_motif"/>
</dbReference>
<dbReference type="EMBL" id="JAXIOK010000023">
    <property type="protein sequence ID" value="KAK4743550.1"/>
    <property type="molecule type" value="Genomic_DNA"/>
</dbReference>
<dbReference type="Proteomes" id="UP001345219">
    <property type="component" value="Chromosome 1"/>
</dbReference>
<evidence type="ECO:0008006" key="3">
    <source>
        <dbReference type="Google" id="ProtNLM"/>
    </source>
</evidence>
<name>A0AAN7GIP2_9MYRT</name>
<evidence type="ECO:0000313" key="2">
    <source>
        <dbReference type="Proteomes" id="UP001345219"/>
    </source>
</evidence>
<protein>
    <recommendedName>
        <fullName evidence="3">Pentatricopeptide repeat-containing protein</fullName>
    </recommendedName>
</protein>
<keyword evidence="2" id="KW-1185">Reference proteome</keyword>
<evidence type="ECO:0000313" key="1">
    <source>
        <dbReference type="EMBL" id="KAK4743550.1"/>
    </source>
</evidence>
<accession>A0AAN7GIP2</accession>
<dbReference type="AlphaFoldDB" id="A0AAN7GIP2"/>
<comment type="caution">
    <text evidence="1">The sequence shown here is derived from an EMBL/GenBank/DDBJ whole genome shotgun (WGS) entry which is preliminary data.</text>
</comment>
<reference evidence="1 2" key="1">
    <citation type="journal article" date="2023" name="Hortic Res">
        <title>Pangenome of water caltrop reveals structural variations and asymmetric subgenome divergence after allopolyploidization.</title>
        <authorList>
            <person name="Zhang X."/>
            <person name="Chen Y."/>
            <person name="Wang L."/>
            <person name="Yuan Y."/>
            <person name="Fang M."/>
            <person name="Shi L."/>
            <person name="Lu R."/>
            <person name="Comes H.P."/>
            <person name="Ma Y."/>
            <person name="Chen Y."/>
            <person name="Huang G."/>
            <person name="Zhou Y."/>
            <person name="Zheng Z."/>
            <person name="Qiu Y."/>
        </authorList>
    </citation>
    <scope>NUCLEOTIDE SEQUENCE [LARGE SCALE GENOMIC DNA]</scope>
    <source>
        <tissue evidence="1">Roots</tissue>
    </source>
</reference>
<sequence length="109" mass="12711">MYGHWDDAIQIRGMMTENGVVKTRGFRTFGANGMVREVLAGDRKHPQIHEIEQKLEEMGRRLKMEGYASNMTEVFLKIDEVLQDTVRCLQLLSTFCILLPLPRYKNHEE</sequence>
<dbReference type="Pfam" id="PF20430">
    <property type="entry name" value="Eplus_motif"/>
    <property type="match status" value="1"/>
</dbReference>
<gene>
    <name evidence="1" type="ORF">SAY87_001551</name>
</gene>
<proteinExistence type="predicted"/>
<organism evidence="1 2">
    <name type="scientific">Trapa incisa</name>
    <dbReference type="NCBI Taxonomy" id="236973"/>
    <lineage>
        <taxon>Eukaryota</taxon>
        <taxon>Viridiplantae</taxon>
        <taxon>Streptophyta</taxon>
        <taxon>Embryophyta</taxon>
        <taxon>Tracheophyta</taxon>
        <taxon>Spermatophyta</taxon>
        <taxon>Magnoliopsida</taxon>
        <taxon>eudicotyledons</taxon>
        <taxon>Gunneridae</taxon>
        <taxon>Pentapetalae</taxon>
        <taxon>rosids</taxon>
        <taxon>malvids</taxon>
        <taxon>Myrtales</taxon>
        <taxon>Lythraceae</taxon>
        <taxon>Trapa</taxon>
    </lineage>
</organism>